<evidence type="ECO:0000313" key="9">
    <source>
        <dbReference type="EMBL" id="OGX92045.1"/>
    </source>
</evidence>
<sequence length="285" mass="30437">MSDSTLTLPPLAVRTAAPAARPLPAAPRAPRRWQWPLGAVLPLALLALWEILARTGALPPNLLPAPSKVLGTIAELARTGELWPHLGLTLARVGAGFALGSLAATALGALTGYAPLARRLLDPLLQGVRNIPSLAWVPLFILWMGIYETSKVVLIAVGVFFPVYLGLMSGVQGVDRKLVEVGRMYRLSGLALVRRVFLPATLPAYLVGLRNGLGLGWMFVVAAEIMGANKGLGFLLVDGQMTGRPQTILASILLFAILGRTTDAGLAWLSRRLLRWQDTHGSEQG</sequence>
<evidence type="ECO:0000256" key="4">
    <source>
        <dbReference type="ARBA" id="ARBA00022692"/>
    </source>
</evidence>
<keyword evidence="6 7" id="KW-0472">Membrane</keyword>
<dbReference type="EMBL" id="MDZA01000017">
    <property type="protein sequence ID" value="OGX92045.1"/>
    <property type="molecule type" value="Genomic_DNA"/>
</dbReference>
<protein>
    <submittedName>
        <fullName evidence="9">ABC transporter permease</fullName>
    </submittedName>
</protein>
<dbReference type="RefSeq" id="WP_070739713.1">
    <property type="nucleotide sequence ID" value="NZ_MDZA01000017.1"/>
</dbReference>
<dbReference type="PANTHER" id="PTHR30151">
    <property type="entry name" value="ALKANE SULFONATE ABC TRANSPORTER-RELATED, MEMBRANE SUBUNIT"/>
    <property type="match status" value="1"/>
</dbReference>
<feature type="domain" description="ABC transmembrane type-1" evidence="8">
    <location>
        <begin position="82"/>
        <end position="266"/>
    </location>
</feature>
<keyword evidence="2 7" id="KW-0813">Transport</keyword>
<dbReference type="Pfam" id="PF00528">
    <property type="entry name" value="BPD_transp_1"/>
    <property type="match status" value="1"/>
</dbReference>
<evidence type="ECO:0000256" key="3">
    <source>
        <dbReference type="ARBA" id="ARBA00022475"/>
    </source>
</evidence>
<evidence type="ECO:0000259" key="8">
    <source>
        <dbReference type="PROSITE" id="PS50928"/>
    </source>
</evidence>
<dbReference type="PROSITE" id="PS50928">
    <property type="entry name" value="ABC_TM1"/>
    <property type="match status" value="1"/>
</dbReference>
<keyword evidence="5 7" id="KW-1133">Transmembrane helix</keyword>
<comment type="similarity">
    <text evidence="7">Belongs to the binding-protein-dependent transport system permease family.</text>
</comment>
<dbReference type="AlphaFoldDB" id="A0A1G1TMK0"/>
<feature type="transmembrane region" description="Helical" evidence="7">
    <location>
        <begin position="93"/>
        <end position="116"/>
    </location>
</feature>
<evidence type="ECO:0000256" key="5">
    <source>
        <dbReference type="ARBA" id="ARBA00022989"/>
    </source>
</evidence>
<reference evidence="9 10" key="1">
    <citation type="submission" date="2016-08" db="EMBL/GenBank/DDBJ databases">
        <title>Hymenobacter coccineus sp. nov., Hymenobacter lapidarius sp. nov. and Hymenobacter glacialis sp. nov., isolated from Antarctic soil.</title>
        <authorList>
            <person name="Sedlacek I."/>
            <person name="Kralova S."/>
            <person name="Kyrova K."/>
            <person name="Maslanova I."/>
            <person name="Stankova E."/>
            <person name="Vrbovska V."/>
            <person name="Nemec M."/>
            <person name="Bartak M."/>
            <person name="Svec P."/>
            <person name="Busse H.-J."/>
            <person name="Pantucek R."/>
        </authorList>
    </citation>
    <scope>NUCLEOTIDE SEQUENCE [LARGE SCALE GENOMIC DNA]</scope>
    <source>
        <strain evidence="9 10">CCM 8649</strain>
    </source>
</reference>
<comment type="caution">
    <text evidence="9">The sequence shown here is derived from an EMBL/GenBank/DDBJ whole genome shotgun (WGS) entry which is preliminary data.</text>
</comment>
<keyword evidence="10" id="KW-1185">Reference proteome</keyword>
<feature type="transmembrane region" description="Helical" evidence="7">
    <location>
        <begin position="248"/>
        <end position="269"/>
    </location>
</feature>
<dbReference type="GO" id="GO:0005886">
    <property type="term" value="C:plasma membrane"/>
    <property type="evidence" value="ECO:0007669"/>
    <property type="project" value="UniProtKB-SubCell"/>
</dbReference>
<evidence type="ECO:0000256" key="7">
    <source>
        <dbReference type="RuleBase" id="RU363032"/>
    </source>
</evidence>
<keyword evidence="4 7" id="KW-0812">Transmembrane</keyword>
<dbReference type="OrthoDB" id="9804353at2"/>
<evidence type="ECO:0000313" key="10">
    <source>
        <dbReference type="Proteomes" id="UP000177506"/>
    </source>
</evidence>
<dbReference type="GO" id="GO:0010438">
    <property type="term" value="P:cellular response to sulfur starvation"/>
    <property type="evidence" value="ECO:0007669"/>
    <property type="project" value="TreeGrafter"/>
</dbReference>
<dbReference type="SUPFAM" id="SSF161098">
    <property type="entry name" value="MetI-like"/>
    <property type="match status" value="1"/>
</dbReference>
<dbReference type="Proteomes" id="UP000177506">
    <property type="component" value="Unassembled WGS sequence"/>
</dbReference>
<organism evidence="9 10">
    <name type="scientific">Hymenobacter coccineus</name>
    <dbReference type="NCBI Taxonomy" id="1908235"/>
    <lineage>
        <taxon>Bacteria</taxon>
        <taxon>Pseudomonadati</taxon>
        <taxon>Bacteroidota</taxon>
        <taxon>Cytophagia</taxon>
        <taxon>Cytophagales</taxon>
        <taxon>Hymenobacteraceae</taxon>
        <taxon>Hymenobacter</taxon>
    </lineage>
</organism>
<dbReference type="GO" id="GO:0042918">
    <property type="term" value="P:alkanesulfonate transmembrane transport"/>
    <property type="evidence" value="ECO:0007669"/>
    <property type="project" value="UniProtKB-ARBA"/>
</dbReference>
<dbReference type="InterPro" id="IPR000515">
    <property type="entry name" value="MetI-like"/>
</dbReference>
<evidence type="ECO:0000256" key="6">
    <source>
        <dbReference type="ARBA" id="ARBA00023136"/>
    </source>
</evidence>
<feature type="transmembrane region" description="Helical" evidence="7">
    <location>
        <begin position="128"/>
        <end position="146"/>
    </location>
</feature>
<evidence type="ECO:0000256" key="1">
    <source>
        <dbReference type="ARBA" id="ARBA00004651"/>
    </source>
</evidence>
<feature type="transmembrane region" description="Helical" evidence="7">
    <location>
        <begin position="215"/>
        <end position="236"/>
    </location>
</feature>
<evidence type="ECO:0000256" key="2">
    <source>
        <dbReference type="ARBA" id="ARBA00022448"/>
    </source>
</evidence>
<dbReference type="Gene3D" id="1.10.3720.10">
    <property type="entry name" value="MetI-like"/>
    <property type="match status" value="1"/>
</dbReference>
<accession>A0A1G1TMK0</accession>
<name>A0A1G1TMK0_9BACT</name>
<comment type="subcellular location">
    <subcellularLocation>
        <location evidence="1 7">Cell membrane</location>
        <topology evidence="1 7">Multi-pass membrane protein</topology>
    </subcellularLocation>
</comment>
<dbReference type="CDD" id="cd06261">
    <property type="entry name" value="TM_PBP2"/>
    <property type="match status" value="1"/>
</dbReference>
<gene>
    <name evidence="9" type="ORF">BEN49_17485</name>
</gene>
<keyword evidence="3" id="KW-1003">Cell membrane</keyword>
<proteinExistence type="inferred from homology"/>
<dbReference type="PANTHER" id="PTHR30151:SF39">
    <property type="entry name" value="ABC TRANSPORTER PERMEASE PROTEIN"/>
    <property type="match status" value="1"/>
</dbReference>
<feature type="transmembrane region" description="Helical" evidence="7">
    <location>
        <begin position="152"/>
        <end position="171"/>
    </location>
</feature>
<dbReference type="InterPro" id="IPR035906">
    <property type="entry name" value="MetI-like_sf"/>
</dbReference>
<dbReference type="FunFam" id="1.10.3720.10:FF:000003">
    <property type="entry name" value="Aliphatic sulfonate ABC transporter permease"/>
    <property type="match status" value="1"/>
</dbReference>